<protein>
    <submittedName>
        <fullName evidence="1">Uncharacterized protein</fullName>
    </submittedName>
</protein>
<dbReference type="RefSeq" id="WP_380054993.1">
    <property type="nucleotide sequence ID" value="NZ_JBHLTC010000039.1"/>
</dbReference>
<keyword evidence="2" id="KW-1185">Reference proteome</keyword>
<name>A0ABV6QV85_9ACTN</name>
<organism evidence="1 2">
    <name type="scientific">Kribbella deserti</name>
    <dbReference type="NCBI Taxonomy" id="1926257"/>
    <lineage>
        <taxon>Bacteria</taxon>
        <taxon>Bacillati</taxon>
        <taxon>Actinomycetota</taxon>
        <taxon>Actinomycetes</taxon>
        <taxon>Propionibacteriales</taxon>
        <taxon>Kribbellaceae</taxon>
        <taxon>Kribbella</taxon>
    </lineage>
</organism>
<sequence length="929" mass="99037">MSLLVEMYVDGAWTDITSDVYTRDSVTITHGQSDEGSSAAPAQLNLTLNNRDGQYSPRNPLSPYYGKIGRNTGIRAGISSVALKMTGLGYASTPDSAGLSVVGDIDIRVDVSVDAPSSWHGIALASKWGAAGNMSWYLQTTELGRLHFVWTENGTDEFDALSTVAIPGPLTGRKAVRVTLDVDDGGANTTTFYTADTIDGPWEMLGNPVSYIGVTSIFNSTATTNIGMATPGVTGLFSLFGAAFAAEIRNGIDGALVASPDFTTQTAGASAFTDAQGNTWTVSLFYASLANTLHQFPRFAGEVSSFPPKWELSGNDAWMPLEASGIVRRLNQGRNPNSTGLLEYLLSLNPYTYWPLTDGSSAATGAVYGAYPFYRFRGVDLVSAEFGSGELNSDLSNVLRITNTGDHPGNDGFFYGDSHTPDLTAGGSVALDFVWRAEVLGPLNVGLWTFRTGGEYDVWRLRFRADGANDDVELTVELDTLGASPTTVTLANSAALSEVTDGNVHHCRIQLTDNGTGTDYAVYVDGSSVLSGTRASYDLRNAARVTVNYIPDGVDDTPLSLGHVAFWPSGWTAIPSAVDLAYAVTSYLGEPAGERISRLCSDNGITLQSHGDLADTYAMGRQPGGALLPIIEEAAALDMGLLYEPRDMLGLAYRTRKDLYNQAPRVTLDYAAGELAPPLEPVDDDQRTRNDIFAQRVNGGSYQATLSSGPLSILEPPGGVGRYKDEVPLNVESDDALPELAGWLLMLGTIDEARFPSVTVNMVVLSEEQQAAVLRVSVGDRLVVTNASAANLYDDLSLLVIGYKEDIGPVEHVWQAVCVPYSPYEVLELDDSTSRLSPGEDYHLAADITSAATALSVERNVIEGVEGWTTDAADMPIPIMIGGEEMSLTAVTGTGNPQSFTVTRSVNGVVKAHSAGDVVRLARRARLAL</sequence>
<dbReference type="EMBL" id="JBHLTC010000039">
    <property type="protein sequence ID" value="MFC0628539.1"/>
    <property type="molecule type" value="Genomic_DNA"/>
</dbReference>
<accession>A0ABV6QV85</accession>
<evidence type="ECO:0000313" key="1">
    <source>
        <dbReference type="EMBL" id="MFC0628539.1"/>
    </source>
</evidence>
<reference evidence="1 2" key="1">
    <citation type="submission" date="2024-09" db="EMBL/GenBank/DDBJ databases">
        <authorList>
            <person name="Sun Q."/>
            <person name="Mori K."/>
        </authorList>
    </citation>
    <scope>NUCLEOTIDE SEQUENCE [LARGE SCALE GENOMIC DNA]</scope>
    <source>
        <strain evidence="1 2">CGMCC 1.15906</strain>
    </source>
</reference>
<comment type="caution">
    <text evidence="1">The sequence shown here is derived from an EMBL/GenBank/DDBJ whole genome shotgun (WGS) entry which is preliminary data.</text>
</comment>
<dbReference type="Proteomes" id="UP001589890">
    <property type="component" value="Unassembled WGS sequence"/>
</dbReference>
<gene>
    <name evidence="1" type="ORF">ACFFGN_31005</name>
</gene>
<evidence type="ECO:0000313" key="2">
    <source>
        <dbReference type="Proteomes" id="UP001589890"/>
    </source>
</evidence>
<proteinExistence type="predicted"/>